<dbReference type="RefSeq" id="WP_152962054.1">
    <property type="nucleotide sequence ID" value="NZ_CAWOZU010000011.1"/>
</dbReference>
<reference evidence="2 3" key="1">
    <citation type="journal article" date="2019" name="Nature">
        <title>A new antibiotic selectively kills Gram-negative pathogens.</title>
        <authorList>
            <person name="Imai Y."/>
            <person name="Meyer K.J."/>
            <person name="Iinishi A."/>
            <person name="Favre-Godal Q."/>
            <person name="Green R."/>
            <person name="Manuse S."/>
            <person name="Caboni M."/>
            <person name="Mori M."/>
            <person name="Niles S."/>
            <person name="Ghiglieri M."/>
            <person name="Honrao C."/>
            <person name="Ma X."/>
            <person name="Guo J.J."/>
            <person name="Makriyannis A."/>
            <person name="Linares-Otoya L."/>
            <person name="Boehringer N."/>
            <person name="Wuisan Z.G."/>
            <person name="Kaur H."/>
            <person name="Wu R."/>
            <person name="Mateus A."/>
            <person name="Typas A."/>
            <person name="Savitski M.M."/>
            <person name="Espinoza J.L."/>
            <person name="O'Rourke A."/>
            <person name="Nelson K.E."/>
            <person name="Hiller S."/>
            <person name="Noinaj N."/>
            <person name="Schaeberle T.F."/>
            <person name="D'Onofrio A."/>
            <person name="Lewis K."/>
        </authorList>
    </citation>
    <scope>NUCLEOTIDE SEQUENCE [LARGE SCALE GENOMIC DNA]</scope>
    <source>
        <strain evidence="2 3">HGB 1456</strain>
    </source>
</reference>
<dbReference type="EMBL" id="WHZZ01000001">
    <property type="protein sequence ID" value="MQL47215.1"/>
    <property type="molecule type" value="Genomic_DNA"/>
</dbReference>
<name>A0A7C9GMP4_9GAMM</name>
<evidence type="ECO:0000313" key="2">
    <source>
        <dbReference type="EMBL" id="MQL47215.1"/>
    </source>
</evidence>
<accession>A0A7C9GMP4</accession>
<comment type="caution">
    <text evidence="2">The sequence shown here is derived from an EMBL/GenBank/DDBJ whole genome shotgun (WGS) entry which is preliminary data.</text>
</comment>
<dbReference type="Proteomes" id="UP000481739">
    <property type="component" value="Unassembled WGS sequence"/>
</dbReference>
<dbReference type="AlphaFoldDB" id="A0A7C9GMP4"/>
<sequence length="76" mass="7941">MIGINHQMIPLKLAAIAATRSLPQSETGYYGGAGISSSTRSKDGFIRFPDYNKPIATTKSKGGFGSTSSARSSWGG</sequence>
<organism evidence="2 3">
    <name type="scientific">Photorhabdus khanii</name>
    <dbReference type="NCBI Taxonomy" id="1004150"/>
    <lineage>
        <taxon>Bacteria</taxon>
        <taxon>Pseudomonadati</taxon>
        <taxon>Pseudomonadota</taxon>
        <taxon>Gammaproteobacteria</taxon>
        <taxon>Enterobacterales</taxon>
        <taxon>Morganellaceae</taxon>
        <taxon>Photorhabdus</taxon>
    </lineage>
</organism>
<feature type="region of interest" description="Disordered" evidence="1">
    <location>
        <begin position="56"/>
        <end position="76"/>
    </location>
</feature>
<protein>
    <submittedName>
        <fullName evidence="2">Uncharacterized protein</fullName>
    </submittedName>
</protein>
<gene>
    <name evidence="2" type="ORF">GEA64_04040</name>
</gene>
<evidence type="ECO:0000313" key="3">
    <source>
        <dbReference type="Proteomes" id="UP000481739"/>
    </source>
</evidence>
<proteinExistence type="predicted"/>
<evidence type="ECO:0000256" key="1">
    <source>
        <dbReference type="SAM" id="MobiDB-lite"/>
    </source>
</evidence>
<feature type="compositionally biased region" description="Low complexity" evidence="1">
    <location>
        <begin position="57"/>
        <end position="69"/>
    </location>
</feature>